<name>A0A1S6ILT1_9LACT</name>
<dbReference type="Proteomes" id="UP000188993">
    <property type="component" value="Chromosome"/>
</dbReference>
<keyword evidence="3" id="KW-1185">Reference proteome</keyword>
<evidence type="ECO:0000313" key="2">
    <source>
        <dbReference type="EMBL" id="AQS52502.1"/>
    </source>
</evidence>
<dbReference type="InterPro" id="IPR010359">
    <property type="entry name" value="IrrE_HExxH"/>
</dbReference>
<organism evidence="2 3">
    <name type="scientific">Jeotgalibaca dankookensis</name>
    <dbReference type="NCBI Taxonomy" id="708126"/>
    <lineage>
        <taxon>Bacteria</taxon>
        <taxon>Bacillati</taxon>
        <taxon>Bacillota</taxon>
        <taxon>Bacilli</taxon>
        <taxon>Lactobacillales</taxon>
        <taxon>Carnobacteriaceae</taxon>
        <taxon>Jeotgalibaca</taxon>
    </lineage>
</organism>
<accession>A0A1S6ILT1</accession>
<dbReference type="Pfam" id="PF06114">
    <property type="entry name" value="Peptidase_M78"/>
    <property type="match status" value="1"/>
</dbReference>
<protein>
    <recommendedName>
        <fullName evidence="1">IrrE N-terminal-like domain-containing protein</fullName>
    </recommendedName>
</protein>
<dbReference type="KEGG" id="jda:BW727_100092"/>
<evidence type="ECO:0000313" key="3">
    <source>
        <dbReference type="Proteomes" id="UP000188993"/>
    </source>
</evidence>
<gene>
    <name evidence="2" type="ORF">BW727_100092</name>
</gene>
<dbReference type="OrthoDB" id="9816277at2"/>
<feature type="domain" description="IrrE N-terminal-like" evidence="1">
    <location>
        <begin position="182"/>
        <end position="243"/>
    </location>
</feature>
<dbReference type="AlphaFoldDB" id="A0A1S6ILT1"/>
<reference evidence="2 3" key="1">
    <citation type="journal article" date="2014" name="Int. J. Syst. Evol. Microbiol.">
        <title>Jeotgalibaca dankookensis gen. nov., sp. nov., a member of the family Carnobacteriaceae, isolated from seujeot (Korean traditional food).</title>
        <authorList>
            <person name="Lee D.G."/>
            <person name="Trujillo M.E."/>
            <person name="Kang H."/>
            <person name="Ahn T.Y."/>
        </authorList>
    </citation>
    <scope>NUCLEOTIDE SEQUENCE [LARGE SCALE GENOMIC DNA]</scope>
    <source>
        <strain evidence="2 3">EX-07</strain>
    </source>
</reference>
<dbReference type="STRING" id="708126.BW727_100092"/>
<evidence type="ECO:0000259" key="1">
    <source>
        <dbReference type="Pfam" id="PF06114"/>
    </source>
</evidence>
<dbReference type="RefSeq" id="WP_062467869.1">
    <property type="nucleotide sequence ID" value="NZ_BBYN01000005.1"/>
</dbReference>
<proteinExistence type="predicted"/>
<dbReference type="EMBL" id="CP019728">
    <property type="protein sequence ID" value="AQS52502.1"/>
    <property type="molecule type" value="Genomic_DNA"/>
</dbReference>
<sequence length="258" mass="30190">MLDKIGYVFPHKKDNVPVLSLSNIEDLTSMIVADYNSELLETPTPFDVDDFIEFYLEYNIEEVHLSKNQCYLGRCVFNDSDVIPIYLPEKDDVTWLTNRSKTILLDARLSEQPNMNHLRRFTLMHEAGHAVQHQKYYSDTQNQLALFDVDDYTSEKLNKNASSRPENVLTFGERRRLVTEEDWLEYQANTFASYMLMNKRSFSKFLENQSYSKSCSRLQRLLIIQEISSVYQVSNDAAAIRLSIHDKQLENEQQVSLF</sequence>